<dbReference type="Proteomes" id="UP001526147">
    <property type="component" value="Unassembled WGS sequence"/>
</dbReference>
<dbReference type="SUPFAM" id="SSF55874">
    <property type="entry name" value="ATPase domain of HSP90 chaperone/DNA topoisomerase II/histidine kinase"/>
    <property type="match status" value="1"/>
</dbReference>
<evidence type="ECO:0000256" key="2">
    <source>
        <dbReference type="ARBA" id="ARBA00012438"/>
    </source>
</evidence>
<dbReference type="SMART" id="SM00387">
    <property type="entry name" value="HATPase_c"/>
    <property type="match status" value="1"/>
</dbReference>
<keyword evidence="9" id="KW-1133">Transmembrane helix</keyword>
<feature type="transmembrane region" description="Helical" evidence="9">
    <location>
        <begin position="38"/>
        <end position="60"/>
    </location>
</feature>
<dbReference type="PANTHER" id="PTHR43065">
    <property type="entry name" value="SENSOR HISTIDINE KINASE"/>
    <property type="match status" value="1"/>
</dbReference>
<keyword evidence="3" id="KW-0597">Phosphoprotein</keyword>
<gene>
    <name evidence="11" type="ORF">OIH86_14830</name>
</gene>
<dbReference type="CDD" id="cd00075">
    <property type="entry name" value="HATPase"/>
    <property type="match status" value="1"/>
</dbReference>
<feature type="domain" description="Histidine kinase" evidence="10">
    <location>
        <begin position="216"/>
        <end position="424"/>
    </location>
</feature>
<evidence type="ECO:0000256" key="5">
    <source>
        <dbReference type="ARBA" id="ARBA00022741"/>
    </source>
</evidence>
<dbReference type="SMART" id="SM00388">
    <property type="entry name" value="HisKA"/>
    <property type="match status" value="1"/>
</dbReference>
<dbReference type="Pfam" id="PF00512">
    <property type="entry name" value="HisKA"/>
    <property type="match status" value="1"/>
</dbReference>
<reference evidence="11 12" key="1">
    <citation type="submission" date="2022-10" db="EMBL/GenBank/DDBJ databases">
        <title>Draft genome assembly of moderately radiation resistant bacterium Metabacillus halosaccharovorans.</title>
        <authorList>
            <person name="Pal S."/>
            <person name="Gopinathan A."/>
        </authorList>
    </citation>
    <scope>NUCLEOTIDE SEQUENCE [LARGE SCALE GENOMIC DNA]</scope>
    <source>
        <strain evidence="11 12">VITHBRA001</strain>
    </source>
</reference>
<keyword evidence="8" id="KW-0902">Two-component regulatory system</keyword>
<dbReference type="PANTHER" id="PTHR43065:SF53">
    <property type="entry name" value="SPORULATION KINASE B"/>
    <property type="match status" value="1"/>
</dbReference>
<dbReference type="InterPro" id="IPR036890">
    <property type="entry name" value="HATPase_C_sf"/>
</dbReference>
<evidence type="ECO:0000256" key="1">
    <source>
        <dbReference type="ARBA" id="ARBA00000085"/>
    </source>
</evidence>
<evidence type="ECO:0000256" key="7">
    <source>
        <dbReference type="ARBA" id="ARBA00022840"/>
    </source>
</evidence>
<dbReference type="InterPro" id="IPR003594">
    <property type="entry name" value="HATPase_dom"/>
</dbReference>
<dbReference type="InterPro" id="IPR036097">
    <property type="entry name" value="HisK_dim/P_sf"/>
</dbReference>
<dbReference type="InterPro" id="IPR003661">
    <property type="entry name" value="HisK_dim/P_dom"/>
</dbReference>
<evidence type="ECO:0000256" key="8">
    <source>
        <dbReference type="ARBA" id="ARBA00023012"/>
    </source>
</evidence>
<dbReference type="CDD" id="cd00082">
    <property type="entry name" value="HisKA"/>
    <property type="match status" value="1"/>
</dbReference>
<dbReference type="EC" id="2.7.13.3" evidence="2"/>
<accession>A0ABT3DK71</accession>
<keyword evidence="9" id="KW-0472">Membrane</keyword>
<proteinExistence type="predicted"/>
<evidence type="ECO:0000259" key="10">
    <source>
        <dbReference type="PROSITE" id="PS50109"/>
    </source>
</evidence>
<keyword evidence="6 11" id="KW-0418">Kinase</keyword>
<dbReference type="SUPFAM" id="SSF47384">
    <property type="entry name" value="Homodimeric domain of signal transducing histidine kinase"/>
    <property type="match status" value="1"/>
</dbReference>
<name>A0ABT3DK71_9BACI</name>
<dbReference type="InterPro" id="IPR005467">
    <property type="entry name" value="His_kinase_dom"/>
</dbReference>
<evidence type="ECO:0000313" key="11">
    <source>
        <dbReference type="EMBL" id="MCV9886911.1"/>
    </source>
</evidence>
<dbReference type="Pfam" id="PF02518">
    <property type="entry name" value="HATPase_c"/>
    <property type="match status" value="1"/>
</dbReference>
<keyword evidence="5" id="KW-0547">Nucleotide-binding</keyword>
<feature type="transmembrane region" description="Helical" evidence="9">
    <location>
        <begin position="103"/>
        <end position="121"/>
    </location>
</feature>
<dbReference type="RefSeq" id="WP_264143411.1">
    <property type="nucleotide sequence ID" value="NZ_JAOYEY010000043.1"/>
</dbReference>
<protein>
    <recommendedName>
        <fullName evidence="2">histidine kinase</fullName>
        <ecNumber evidence="2">2.7.13.3</ecNumber>
    </recommendedName>
</protein>
<evidence type="ECO:0000256" key="6">
    <source>
        <dbReference type="ARBA" id="ARBA00022777"/>
    </source>
</evidence>
<sequence>MDLVKDIILQTTFVILPIFIFHLFWLSRNDLNALKTNIPLITSGCMISSILCIIAPIEIIDGLYFNLHTIPLFISFVYGGYISGFITLLSTIAYFVYPYEYSLFYLGISILVYGIISLSIRNRWLTYTIKKKFIYTLLYGASILSFSLAVFLFVSVSKYESIHFHQIFLVGISIFILTLMLALSVYLIEYMRATAVLRLELVKAEKLSIVSELAASVAHEVRNPLTVVRGFVQLIGNSTDSTDSQRKEYMNLVLAELDRAQSIITDYLGMAGQHKIQKEKINLTDTLNEITVLMTSYANFKTVRFNCDIEKNLYVFGDRSKLKQVFINIIKNSIEAVPSINGIVSIKAEVKEELIYIKITDNGVGMTKEQIERLGEPYYSLKENGTGLGLTVTYSIINSHGGSVKYSSELDKGTIAVVRLPFYVNKNTTHPFEVHQNLG</sequence>
<comment type="caution">
    <text evidence="11">The sequence shown here is derived from an EMBL/GenBank/DDBJ whole genome shotgun (WGS) entry which is preliminary data.</text>
</comment>
<feature type="transmembrane region" description="Helical" evidence="9">
    <location>
        <begin position="133"/>
        <end position="154"/>
    </location>
</feature>
<feature type="transmembrane region" description="Helical" evidence="9">
    <location>
        <begin position="7"/>
        <end position="26"/>
    </location>
</feature>
<dbReference type="EMBL" id="JAOYEY010000043">
    <property type="protein sequence ID" value="MCV9886911.1"/>
    <property type="molecule type" value="Genomic_DNA"/>
</dbReference>
<dbReference type="Gene3D" id="3.30.565.10">
    <property type="entry name" value="Histidine kinase-like ATPase, C-terminal domain"/>
    <property type="match status" value="1"/>
</dbReference>
<organism evidence="11 12">
    <name type="scientific">Metabacillus halosaccharovorans</name>
    <dbReference type="NCBI Taxonomy" id="930124"/>
    <lineage>
        <taxon>Bacteria</taxon>
        <taxon>Bacillati</taxon>
        <taxon>Bacillota</taxon>
        <taxon>Bacilli</taxon>
        <taxon>Bacillales</taxon>
        <taxon>Bacillaceae</taxon>
        <taxon>Metabacillus</taxon>
    </lineage>
</organism>
<comment type="catalytic activity">
    <reaction evidence="1">
        <text>ATP + protein L-histidine = ADP + protein N-phospho-L-histidine.</text>
        <dbReference type="EC" id="2.7.13.3"/>
    </reaction>
</comment>
<keyword evidence="12" id="KW-1185">Reference proteome</keyword>
<keyword evidence="7" id="KW-0067">ATP-binding</keyword>
<evidence type="ECO:0000256" key="4">
    <source>
        <dbReference type="ARBA" id="ARBA00022679"/>
    </source>
</evidence>
<dbReference type="PROSITE" id="PS50109">
    <property type="entry name" value="HIS_KIN"/>
    <property type="match status" value="1"/>
</dbReference>
<dbReference type="PRINTS" id="PR00344">
    <property type="entry name" value="BCTRLSENSOR"/>
</dbReference>
<evidence type="ECO:0000256" key="9">
    <source>
        <dbReference type="SAM" id="Phobius"/>
    </source>
</evidence>
<dbReference type="InterPro" id="IPR004358">
    <property type="entry name" value="Sig_transdc_His_kin-like_C"/>
</dbReference>
<dbReference type="GO" id="GO:0016301">
    <property type="term" value="F:kinase activity"/>
    <property type="evidence" value="ECO:0007669"/>
    <property type="project" value="UniProtKB-KW"/>
</dbReference>
<keyword evidence="4" id="KW-0808">Transferase</keyword>
<dbReference type="Gene3D" id="1.10.287.130">
    <property type="match status" value="1"/>
</dbReference>
<feature type="transmembrane region" description="Helical" evidence="9">
    <location>
        <begin position="72"/>
        <end position="97"/>
    </location>
</feature>
<evidence type="ECO:0000313" key="12">
    <source>
        <dbReference type="Proteomes" id="UP001526147"/>
    </source>
</evidence>
<evidence type="ECO:0000256" key="3">
    <source>
        <dbReference type="ARBA" id="ARBA00022553"/>
    </source>
</evidence>
<feature type="transmembrane region" description="Helical" evidence="9">
    <location>
        <begin position="166"/>
        <end position="188"/>
    </location>
</feature>
<keyword evidence="9" id="KW-0812">Transmembrane</keyword>